<evidence type="ECO:0000313" key="3">
    <source>
        <dbReference type="Proteomes" id="UP000789739"/>
    </source>
</evidence>
<keyword evidence="3" id="KW-1185">Reference proteome</keyword>
<dbReference type="OrthoDB" id="10434735at2759"/>
<dbReference type="Proteomes" id="UP000789739">
    <property type="component" value="Unassembled WGS sequence"/>
</dbReference>
<reference evidence="2" key="1">
    <citation type="submission" date="2021-06" db="EMBL/GenBank/DDBJ databases">
        <authorList>
            <person name="Kallberg Y."/>
            <person name="Tangrot J."/>
            <person name="Rosling A."/>
        </authorList>
    </citation>
    <scope>NUCLEOTIDE SEQUENCE</scope>
    <source>
        <strain evidence="2">BR232B</strain>
    </source>
</reference>
<protein>
    <submittedName>
        <fullName evidence="2">10560_t:CDS:1</fullName>
    </submittedName>
</protein>
<organism evidence="2 3">
    <name type="scientific">Paraglomus brasilianum</name>
    <dbReference type="NCBI Taxonomy" id="144538"/>
    <lineage>
        <taxon>Eukaryota</taxon>
        <taxon>Fungi</taxon>
        <taxon>Fungi incertae sedis</taxon>
        <taxon>Mucoromycota</taxon>
        <taxon>Glomeromycotina</taxon>
        <taxon>Glomeromycetes</taxon>
        <taxon>Paraglomerales</taxon>
        <taxon>Paraglomeraceae</taxon>
        <taxon>Paraglomus</taxon>
    </lineage>
</organism>
<sequence>MSSSPSQYAMPTPQPYTNDSSITPTYPNASYAPTQQPSRPFSSTTPVDSQTVEKSENSGDIRSRTTRGKTRGENNFATNMCLYGTSLNVIRSSRYEETVIILIIMNGDEDTGTKENHESQCLCILHEELTLIIPEKTRGTL</sequence>
<dbReference type="AlphaFoldDB" id="A0A9N9FMX2"/>
<dbReference type="EMBL" id="CAJVPI010000510">
    <property type="protein sequence ID" value="CAG8544141.1"/>
    <property type="molecule type" value="Genomic_DNA"/>
</dbReference>
<evidence type="ECO:0000256" key="1">
    <source>
        <dbReference type="SAM" id="MobiDB-lite"/>
    </source>
</evidence>
<name>A0A9N9FMX2_9GLOM</name>
<evidence type="ECO:0000313" key="2">
    <source>
        <dbReference type="EMBL" id="CAG8544141.1"/>
    </source>
</evidence>
<feature type="compositionally biased region" description="Basic and acidic residues" evidence="1">
    <location>
        <begin position="51"/>
        <end position="63"/>
    </location>
</feature>
<proteinExistence type="predicted"/>
<accession>A0A9N9FMX2</accession>
<feature type="region of interest" description="Disordered" evidence="1">
    <location>
        <begin position="1"/>
        <end position="74"/>
    </location>
</feature>
<comment type="caution">
    <text evidence="2">The sequence shown here is derived from an EMBL/GenBank/DDBJ whole genome shotgun (WGS) entry which is preliminary data.</text>
</comment>
<gene>
    <name evidence="2" type="ORF">PBRASI_LOCUS4742</name>
</gene>
<feature type="compositionally biased region" description="Polar residues" evidence="1">
    <location>
        <begin position="1"/>
        <end position="50"/>
    </location>
</feature>